<dbReference type="AlphaFoldDB" id="A0A1R1AT89"/>
<dbReference type="Proteomes" id="UP000187074">
    <property type="component" value="Unassembled WGS sequence"/>
</dbReference>
<feature type="signal peptide" evidence="1">
    <location>
        <begin position="1"/>
        <end position="25"/>
    </location>
</feature>
<feature type="chain" id="PRO_5010287101" description="DUF4367 domain-containing protein" evidence="1">
    <location>
        <begin position="26"/>
        <end position="263"/>
    </location>
</feature>
<protein>
    <recommendedName>
        <fullName evidence="4">DUF4367 domain-containing protein</fullName>
    </recommendedName>
</protein>
<reference evidence="2 3" key="1">
    <citation type="submission" date="2016-11" db="EMBL/GenBank/DDBJ databases">
        <title>Paenibacillus species isolates.</title>
        <authorList>
            <person name="Beno S.M."/>
        </authorList>
    </citation>
    <scope>NUCLEOTIDE SEQUENCE [LARGE SCALE GENOMIC DNA]</scope>
    <source>
        <strain evidence="2 3">FSL F4-0100</strain>
    </source>
</reference>
<evidence type="ECO:0008006" key="4">
    <source>
        <dbReference type="Google" id="ProtNLM"/>
    </source>
</evidence>
<evidence type="ECO:0000256" key="1">
    <source>
        <dbReference type="SAM" id="SignalP"/>
    </source>
</evidence>
<comment type="caution">
    <text evidence="2">The sequence shown here is derived from an EMBL/GenBank/DDBJ whole genome shotgun (WGS) entry which is preliminary data.</text>
</comment>
<dbReference type="STRING" id="1401.BK123_30380"/>
<proteinExistence type="predicted"/>
<name>A0A1R1AT89_PAELA</name>
<keyword evidence="1" id="KW-0732">Signal</keyword>
<sequence>MMKNKMKVALFLAATMMVGSANVYAASNASTSVPQMTAAVSSAIPENASVSFDDRINELSDKLKAGQMVAYYVADQEYNRLDEIYFTSKGFAYTKYADYVAKAKAMNAPTLTIPAGLPKSYSLQNAILYLKSPERTSDLYEKLDQELKEKAANGEKFVYSDIMKANEASVAILNFDKGKVNLKVIASYIVPELPLGGTPVPYEKPNEKKENIVINGVECVYTADSKGRDHLDWVDEEQQIRYSIWAESAKSDVLNYAKKMIAK</sequence>
<dbReference type="RefSeq" id="WP_076326081.1">
    <property type="nucleotide sequence ID" value="NZ_MRTF01000014.1"/>
</dbReference>
<gene>
    <name evidence="2" type="ORF">BK123_30380</name>
</gene>
<dbReference type="EMBL" id="MRTF01000014">
    <property type="protein sequence ID" value="OME88589.1"/>
    <property type="molecule type" value="Genomic_DNA"/>
</dbReference>
<evidence type="ECO:0000313" key="2">
    <source>
        <dbReference type="EMBL" id="OME88589.1"/>
    </source>
</evidence>
<organism evidence="2 3">
    <name type="scientific">Paenibacillus lautus</name>
    <name type="common">Bacillus lautus</name>
    <dbReference type="NCBI Taxonomy" id="1401"/>
    <lineage>
        <taxon>Bacteria</taxon>
        <taxon>Bacillati</taxon>
        <taxon>Bacillota</taxon>
        <taxon>Bacilli</taxon>
        <taxon>Bacillales</taxon>
        <taxon>Paenibacillaceae</taxon>
        <taxon>Paenibacillus</taxon>
    </lineage>
</organism>
<dbReference type="OrthoDB" id="2614399at2"/>
<accession>A0A1R1AT89</accession>
<evidence type="ECO:0000313" key="3">
    <source>
        <dbReference type="Proteomes" id="UP000187074"/>
    </source>
</evidence>